<evidence type="ECO:0000313" key="2">
    <source>
        <dbReference type="Proteomes" id="UP001596201"/>
    </source>
</evidence>
<proteinExistence type="predicted"/>
<comment type="caution">
    <text evidence="1">The sequence shown here is derived from an EMBL/GenBank/DDBJ whole genome shotgun (WGS) entry which is preliminary data.</text>
</comment>
<name>A0ABD5RG47_9EURY</name>
<protein>
    <submittedName>
        <fullName evidence="1">RNA ligase family protein</fullName>
    </submittedName>
</protein>
<sequence>MKAAPPIPRLADAPDDVFETGHLWLLEHVVGDHLRFRLQPSGQIQFGDRTRVFDAGDPPTAYEHAVSHVRERLDRDRLRQALDDPSSVVFYGEAMHAAGVDYDWERTPSFLGDDVWSADRERFRPPDATEQIFEQVGLHPVNAVEKERNGRDFDPESYAFPQSAWYDGPVAGVVVRNKRGGRALLRNPAVETDRKVAPVDGSPAEVATEVAPTARFDRLSARLADEDRAVTFQSLYDLTLETVLRANHERLTHSQSTVDLGAFRGALAARTRAYLAETG</sequence>
<keyword evidence="1" id="KW-0436">Ligase</keyword>
<accession>A0ABD5RG47</accession>
<dbReference type="Proteomes" id="UP001596201">
    <property type="component" value="Unassembled WGS sequence"/>
</dbReference>
<evidence type="ECO:0000313" key="1">
    <source>
        <dbReference type="EMBL" id="MFC5368918.1"/>
    </source>
</evidence>
<reference evidence="1 2" key="1">
    <citation type="journal article" date="2019" name="Int. J. Syst. Evol. Microbiol.">
        <title>The Global Catalogue of Microorganisms (GCM) 10K type strain sequencing project: providing services to taxonomists for standard genome sequencing and annotation.</title>
        <authorList>
            <consortium name="The Broad Institute Genomics Platform"/>
            <consortium name="The Broad Institute Genome Sequencing Center for Infectious Disease"/>
            <person name="Wu L."/>
            <person name="Ma J."/>
        </authorList>
    </citation>
    <scope>NUCLEOTIDE SEQUENCE [LARGE SCALE GENOMIC DNA]</scope>
    <source>
        <strain evidence="1 2">CGMCC 1.12237</strain>
    </source>
</reference>
<dbReference type="EMBL" id="JBHSKX010000004">
    <property type="protein sequence ID" value="MFC5368918.1"/>
    <property type="molecule type" value="Genomic_DNA"/>
</dbReference>
<organism evidence="1 2">
    <name type="scientific">Salinirubrum litoreum</name>
    <dbReference type="NCBI Taxonomy" id="1126234"/>
    <lineage>
        <taxon>Archaea</taxon>
        <taxon>Methanobacteriati</taxon>
        <taxon>Methanobacteriota</taxon>
        <taxon>Stenosarchaea group</taxon>
        <taxon>Halobacteria</taxon>
        <taxon>Halobacteriales</taxon>
        <taxon>Haloferacaceae</taxon>
        <taxon>Salinirubrum</taxon>
    </lineage>
</organism>
<dbReference type="RefSeq" id="WP_227230975.1">
    <property type="nucleotide sequence ID" value="NZ_JAJCVJ010000003.1"/>
</dbReference>
<gene>
    <name evidence="1" type="ORF">ACFPJ5_18490</name>
</gene>
<dbReference type="GO" id="GO:0016874">
    <property type="term" value="F:ligase activity"/>
    <property type="evidence" value="ECO:0007669"/>
    <property type="project" value="UniProtKB-KW"/>
</dbReference>
<keyword evidence="2" id="KW-1185">Reference proteome</keyword>
<dbReference type="AlphaFoldDB" id="A0ABD5RG47"/>